<reference evidence="2 3" key="1">
    <citation type="journal article" date="2009" name="Int. J. Syst. Evol. Microbiol.">
        <title>Transfer of Teichococcus ludipueritiae and Muricoccus roseus to the genus Roseomonas, as Roseomonas ludipueritiae comb. nov. and Roseomonas rosea comb. nov., respectively, and emended description of the genus Roseomonas.</title>
        <authorList>
            <person name="Sanchez-Porro C."/>
            <person name="Gallego V."/>
            <person name="Busse H.J."/>
            <person name="Kampfer P."/>
            <person name="Ventosa A."/>
        </authorList>
    </citation>
    <scope>NUCLEOTIDE SEQUENCE [LARGE SCALE GENOMIC DNA]</scope>
    <source>
        <strain evidence="2 3">DSM 14915</strain>
    </source>
</reference>
<keyword evidence="3" id="KW-1185">Reference proteome</keyword>
<comment type="caution">
    <text evidence="2">The sequence shown here is derived from an EMBL/GenBank/DDBJ whole genome shotgun (WGS) entry which is preliminary data.</text>
</comment>
<evidence type="ECO:0000259" key="1">
    <source>
        <dbReference type="Pfam" id="PF08511"/>
    </source>
</evidence>
<dbReference type="Pfam" id="PF08511">
    <property type="entry name" value="COQ9"/>
    <property type="match status" value="1"/>
</dbReference>
<accession>A0ABR7RG13</accession>
<feature type="domain" description="COQ9 C-terminal" evidence="1">
    <location>
        <begin position="109"/>
        <end position="175"/>
    </location>
</feature>
<dbReference type="Proteomes" id="UP000603940">
    <property type="component" value="Unassembled WGS sequence"/>
</dbReference>
<feature type="non-terminal residue" evidence="2">
    <location>
        <position position="1"/>
    </location>
</feature>
<dbReference type="InterPro" id="IPR013718">
    <property type="entry name" value="COQ9_C"/>
</dbReference>
<dbReference type="RefSeq" id="WP_187781339.1">
    <property type="nucleotide sequence ID" value="NZ_JACTUZ010000327.1"/>
</dbReference>
<evidence type="ECO:0000313" key="2">
    <source>
        <dbReference type="EMBL" id="MBC9180417.1"/>
    </source>
</evidence>
<proteinExistence type="predicted"/>
<dbReference type="InterPro" id="IPR012762">
    <property type="entry name" value="Ubiq_biosynth_COQ9"/>
</dbReference>
<evidence type="ECO:0000313" key="3">
    <source>
        <dbReference type="Proteomes" id="UP000603940"/>
    </source>
</evidence>
<dbReference type="EMBL" id="JACTUZ010000327">
    <property type="protein sequence ID" value="MBC9180417.1"/>
    <property type="molecule type" value="Genomic_DNA"/>
</dbReference>
<organism evidence="2 3">
    <name type="scientific">Pseudoroseomonas ludipueritiae</name>
    <dbReference type="NCBI Taxonomy" id="198093"/>
    <lineage>
        <taxon>Bacteria</taxon>
        <taxon>Pseudomonadati</taxon>
        <taxon>Pseudomonadota</taxon>
        <taxon>Alphaproteobacteria</taxon>
        <taxon>Acetobacterales</taxon>
        <taxon>Acetobacteraceae</taxon>
        <taxon>Pseudoroseomonas</taxon>
    </lineage>
</organism>
<sequence length="183" mass="19918">DAALRATLPHVPALGWTRAALRAGLVDLGEPAEAAEWLFPRGATGMVEAFSDLADRGAVEAAGPLESLRTGPRIRALLAARLQWLEPWREAERRAVALLALPWNAGIAARVAGRTADALWLAAGDTSTDFSRHTRRLTLAAIHVATLAFWLRQPQPAMEDVLAFLDRRLADLSRLQRRPAPRG</sequence>
<dbReference type="NCBIfam" id="TIGR02396">
    <property type="entry name" value="diverge_rpsU"/>
    <property type="match status" value="1"/>
</dbReference>
<protein>
    <submittedName>
        <fullName evidence="2">COQ9 family protein</fullName>
    </submittedName>
</protein>
<gene>
    <name evidence="2" type="ORF">IBL25_26065</name>
</gene>
<dbReference type="Gene3D" id="1.10.357.10">
    <property type="entry name" value="Tetracycline Repressor, domain 2"/>
    <property type="match status" value="1"/>
</dbReference>
<name>A0ABR7RG13_9PROT</name>